<accession>A0A1C0YBX2</accession>
<evidence type="ECO:0008006" key="3">
    <source>
        <dbReference type="Google" id="ProtNLM"/>
    </source>
</evidence>
<dbReference type="OrthoDB" id="2900654at2"/>
<dbReference type="AlphaFoldDB" id="A0A1C0YBX2"/>
<dbReference type="EMBL" id="MASJ01000023">
    <property type="protein sequence ID" value="OCS84635.1"/>
    <property type="molecule type" value="Genomic_DNA"/>
</dbReference>
<reference evidence="1 2" key="1">
    <citation type="submission" date="2016-07" db="EMBL/GenBank/DDBJ databases">
        <title>Caryophanon tenue genome sequencing.</title>
        <authorList>
            <person name="Verma A."/>
            <person name="Pal Y."/>
            <person name="Krishnamurthi S."/>
        </authorList>
    </citation>
    <scope>NUCLEOTIDE SEQUENCE [LARGE SCALE GENOMIC DNA]</scope>
    <source>
        <strain evidence="1 2">DSM 14152</strain>
    </source>
</reference>
<gene>
    <name evidence="1" type="ORF">A6M13_03410</name>
</gene>
<sequence>MFSTENYIASLQNNLHKSTPILTKKLKEIVSYTFDETVELVDFSAFTDPTRFELSIMMFSMDTDANEVFGENITPHSFAGSIDVLTSTPYYYLLDNQQESFWDFYEQNDEELANKEQQVFTEWFADCWMKAGGKHFILPVYFGFHDETSSYDLQTAKFVDDEERWA</sequence>
<dbReference type="RefSeq" id="WP_066545780.1">
    <property type="nucleotide sequence ID" value="NZ_MASJ01000023.1"/>
</dbReference>
<protein>
    <recommendedName>
        <fullName evidence="3">DUF4303 domain-containing protein</fullName>
    </recommendedName>
</protein>
<proteinExistence type="predicted"/>
<dbReference type="STRING" id="33978.A6M13_03410"/>
<evidence type="ECO:0000313" key="1">
    <source>
        <dbReference type="EMBL" id="OCS84635.1"/>
    </source>
</evidence>
<evidence type="ECO:0000313" key="2">
    <source>
        <dbReference type="Proteomes" id="UP000093199"/>
    </source>
</evidence>
<keyword evidence="2" id="KW-1185">Reference proteome</keyword>
<name>A0A1C0YBX2_9BACL</name>
<organism evidence="1 2">
    <name type="scientific">Caryophanon tenue</name>
    <dbReference type="NCBI Taxonomy" id="33978"/>
    <lineage>
        <taxon>Bacteria</taxon>
        <taxon>Bacillati</taxon>
        <taxon>Bacillota</taxon>
        <taxon>Bacilli</taxon>
        <taxon>Bacillales</taxon>
        <taxon>Caryophanaceae</taxon>
        <taxon>Caryophanon</taxon>
    </lineage>
</organism>
<dbReference type="Proteomes" id="UP000093199">
    <property type="component" value="Unassembled WGS sequence"/>
</dbReference>
<comment type="caution">
    <text evidence="1">The sequence shown here is derived from an EMBL/GenBank/DDBJ whole genome shotgun (WGS) entry which is preliminary data.</text>
</comment>